<dbReference type="EMBL" id="BK015245">
    <property type="protein sequence ID" value="DAD97678.1"/>
    <property type="molecule type" value="Genomic_DNA"/>
</dbReference>
<accession>A0A8S5NSG9</accession>
<organism evidence="1">
    <name type="scientific">Siphoviridae sp. ct1TR2</name>
    <dbReference type="NCBI Taxonomy" id="2825309"/>
    <lineage>
        <taxon>Viruses</taxon>
        <taxon>Duplodnaviria</taxon>
        <taxon>Heunggongvirae</taxon>
        <taxon>Uroviricota</taxon>
        <taxon>Caudoviricetes</taxon>
    </lineage>
</organism>
<proteinExistence type="predicted"/>
<name>A0A8S5NSG9_9CAUD</name>
<protein>
    <submittedName>
        <fullName evidence="1">Uncharacterized protein</fullName>
    </submittedName>
</protein>
<evidence type="ECO:0000313" key="1">
    <source>
        <dbReference type="EMBL" id="DAD97678.1"/>
    </source>
</evidence>
<reference evidence="1" key="1">
    <citation type="journal article" date="2021" name="Proc. Natl. Acad. Sci. U.S.A.">
        <title>A Catalog of Tens of Thousands of Viruses from Human Metagenomes Reveals Hidden Associations with Chronic Diseases.</title>
        <authorList>
            <person name="Tisza M.J."/>
            <person name="Buck C.B."/>
        </authorList>
    </citation>
    <scope>NUCLEOTIDE SEQUENCE</scope>
    <source>
        <strain evidence="1">Ct1TR2</strain>
    </source>
</reference>
<sequence>MATYKVQDLINKLYEVASDGYEYVDIYELDGDEEDDMPVSLSFSAISSSYDDVDYESVESVDIPGNYNFETSVRCFSPSDICPDLLFTFDEVFILKQALDNALEYMKECSKDPSCSKATLNDIKKASISARNLQAKFAKYLSRLK</sequence>